<dbReference type="NCBIfam" id="NF006734">
    <property type="entry name" value="PRK09266.1"/>
    <property type="match status" value="1"/>
</dbReference>
<dbReference type="Gene3D" id="3.20.10.10">
    <property type="entry name" value="D-amino Acid Aminotransferase, subunit A, domain 2"/>
    <property type="match status" value="1"/>
</dbReference>
<reference evidence="1 2" key="1">
    <citation type="submission" date="2017-02" db="EMBL/GenBank/DDBJ databases">
        <authorList>
            <person name="Peterson S.W."/>
        </authorList>
    </citation>
    <scope>NUCLEOTIDE SEQUENCE [LARGE SCALE GENOMIC DNA]</scope>
    <source>
        <strain evidence="1 2">DSM 21481</strain>
    </source>
</reference>
<dbReference type="InterPro" id="IPR043131">
    <property type="entry name" value="BCAT-like_N"/>
</dbReference>
<dbReference type="Proteomes" id="UP000189777">
    <property type="component" value="Unassembled WGS sequence"/>
</dbReference>
<keyword evidence="1" id="KW-0808">Transferase</keyword>
<sequence length="242" mass="25603">MRIEVDGRPATAAQVASTDGHFTAMQVRGGGVQGLAHHLGRLDAAHREIFGVPLDGDRVRRLVRHALAGQTDASVRVVLRDADHVAVQVAEPRQPPTRPQRLRSVPYLRPFAHLKHLGGFAQAQWARVAAREGYDDALLTGPGGIVAESSIANIGFVEPDGQVIWPAAPHLRGTGLALVAETTPSRAASVRLDDLGGFVGTFLVNSLGIVAVASVDDTVLPAATAHVEAVRRRVAALPRDVP</sequence>
<dbReference type="GO" id="GO:0016829">
    <property type="term" value="F:lyase activity"/>
    <property type="evidence" value="ECO:0007669"/>
    <property type="project" value="UniProtKB-KW"/>
</dbReference>
<gene>
    <name evidence="1" type="ORF">SAMN04324258_4362</name>
</gene>
<keyword evidence="1" id="KW-0456">Lyase</keyword>
<dbReference type="RefSeq" id="WP_176168959.1">
    <property type="nucleotide sequence ID" value="NZ_FUZQ01000009.1"/>
</dbReference>
<dbReference type="InterPro" id="IPR043132">
    <property type="entry name" value="BCAT-like_C"/>
</dbReference>
<proteinExistence type="predicted"/>
<name>A0A1T5M2H9_9MICO</name>
<evidence type="ECO:0000313" key="1">
    <source>
        <dbReference type="EMBL" id="SKC82452.1"/>
    </source>
</evidence>
<dbReference type="InterPro" id="IPR001544">
    <property type="entry name" value="Aminotrans_IV"/>
</dbReference>
<organism evidence="1 2">
    <name type="scientific">Krasilnikoviella flava</name>
    <dbReference type="NCBI Taxonomy" id="526729"/>
    <lineage>
        <taxon>Bacteria</taxon>
        <taxon>Bacillati</taxon>
        <taxon>Actinomycetota</taxon>
        <taxon>Actinomycetes</taxon>
        <taxon>Micrococcales</taxon>
        <taxon>Promicromonosporaceae</taxon>
        <taxon>Krasilnikoviella</taxon>
    </lineage>
</organism>
<dbReference type="STRING" id="526729.SAMN04324258_4362"/>
<dbReference type="GO" id="GO:0008483">
    <property type="term" value="F:transaminase activity"/>
    <property type="evidence" value="ECO:0007669"/>
    <property type="project" value="UniProtKB-KW"/>
</dbReference>
<dbReference type="AlphaFoldDB" id="A0A1T5M2H9"/>
<protein>
    <submittedName>
        <fullName evidence="1">Branched-chain amino acid aminotransferase/4-amino-4-deoxychorismate lyase</fullName>
    </submittedName>
</protein>
<dbReference type="EMBL" id="FUZQ01000009">
    <property type="protein sequence ID" value="SKC82452.1"/>
    <property type="molecule type" value="Genomic_DNA"/>
</dbReference>
<keyword evidence="1" id="KW-0032">Aminotransferase</keyword>
<keyword evidence="2" id="KW-1185">Reference proteome</keyword>
<dbReference type="Pfam" id="PF01063">
    <property type="entry name" value="Aminotran_4"/>
    <property type="match status" value="1"/>
</dbReference>
<dbReference type="SUPFAM" id="SSF56752">
    <property type="entry name" value="D-aminoacid aminotransferase-like PLP-dependent enzymes"/>
    <property type="match status" value="1"/>
</dbReference>
<dbReference type="InterPro" id="IPR036038">
    <property type="entry name" value="Aminotransferase-like"/>
</dbReference>
<dbReference type="Gene3D" id="3.30.470.10">
    <property type="match status" value="1"/>
</dbReference>
<accession>A0A1T5M2H9</accession>
<evidence type="ECO:0000313" key="2">
    <source>
        <dbReference type="Proteomes" id="UP000189777"/>
    </source>
</evidence>